<dbReference type="Gene3D" id="3.40.50.300">
    <property type="entry name" value="P-loop containing nucleotide triphosphate hydrolases"/>
    <property type="match status" value="1"/>
</dbReference>
<evidence type="ECO:0000313" key="6">
    <source>
        <dbReference type="EMBL" id="AEL79678.1"/>
    </source>
</evidence>
<keyword evidence="2" id="KW-0547">Nucleotide-binding</keyword>
<dbReference type="KEGG" id="vg:11117683"/>
<keyword evidence="1" id="KW-1188">Viral release from host cell</keyword>
<sequence>MRTLQMSELIKQELDEWLDQVDYSHLNSSNYVPSQFALTFANFIKLVNGKEGESNKTPPVHLKMLDKMITPNQYVVNLCFRGAGKTAVFMEYFTLFLAVFGHLPSLGKVEGMIYVSDSMDNGAKSARKNIEFRYKNSEFLQQWIPEAIFTDNLLEFRNAEGHRLGVKLFGAKTGLRGTKIYGKRPTLCVLDDLISDGDANSKTSMEAIKDTVYKGVNHALDPTRRKVIFNGTPFNKEDIIIEAVESGAWDVNVWPVCEKFPCSREEFQGAWDDRFSYDYIKAQYDMAVKTGKLAGFYQELMLRISSEDERLVQDSEIKWYSRQQLLRMKSCYNYYITTDFATSEKQTSDYSVISVWAYSSNGDWFWVDGVANRQLMDKNFDDLFRLVQEYQPQNVGVEITGQQGGFISLLQKEMINRNVFFNFASSEGGKPGIRPVTSKLSRFNLVVPWFKAGKMYFPEELRDTTIMGLFMGQIKLATINGIKGKDDCIDTISMLGYLNPWKPQAGMTLVDNKGDPMWDEEEEDSVNPLRSYIV</sequence>
<evidence type="ECO:0000256" key="4">
    <source>
        <dbReference type="ARBA" id="ARBA00023219"/>
    </source>
</evidence>
<protein>
    <submittedName>
        <fullName evidence="6">Terminase subunit A</fullName>
    </submittedName>
</protein>
<keyword evidence="7" id="KW-1185">Reference proteome</keyword>
<evidence type="ECO:0000256" key="3">
    <source>
        <dbReference type="ARBA" id="ARBA00022840"/>
    </source>
</evidence>
<feature type="domain" description="Terminase large subunit gp17-like C-terminal" evidence="5">
    <location>
        <begin position="336"/>
        <end position="494"/>
    </location>
</feature>
<keyword evidence="4" id="KW-0231">Viral genome packaging</keyword>
<evidence type="ECO:0000259" key="5">
    <source>
        <dbReference type="Pfam" id="PF17289"/>
    </source>
</evidence>
<gene>
    <name evidence="6" type="ORF">gp68</name>
</gene>
<dbReference type="InterPro" id="IPR035421">
    <property type="entry name" value="Terminase_6C"/>
</dbReference>
<dbReference type="GO" id="GO:0005524">
    <property type="term" value="F:ATP binding"/>
    <property type="evidence" value="ECO:0007669"/>
    <property type="project" value="UniProtKB-KW"/>
</dbReference>
<dbReference type="OrthoDB" id="1253at10239"/>
<name>G0XNW8_9CAUD</name>
<dbReference type="Proteomes" id="UP000008899">
    <property type="component" value="Segment"/>
</dbReference>
<dbReference type="InterPro" id="IPR027417">
    <property type="entry name" value="P-loop_NTPase"/>
</dbReference>
<dbReference type="Gene3D" id="3.30.420.240">
    <property type="match status" value="1"/>
</dbReference>
<dbReference type="EMBL" id="HQ259105">
    <property type="protein sequence ID" value="AEL79678.1"/>
    <property type="molecule type" value="Genomic_DNA"/>
</dbReference>
<dbReference type="Pfam" id="PF17289">
    <property type="entry name" value="Terminase_6C"/>
    <property type="match status" value="1"/>
</dbReference>
<proteinExistence type="predicted"/>
<reference evidence="6 7" key="1">
    <citation type="journal article" date="2012" name="Virology">
        <title>Isolation and characterization of a novel indigenous intestinal N4-related coliphage vB_EcoP_G7C.</title>
        <authorList>
            <person name="Kulikov E."/>
            <person name="Kropinski A.M."/>
            <person name="Golomidova A."/>
            <person name="Lingohr E."/>
            <person name="Govorun V."/>
            <person name="Serebryakova M."/>
            <person name="Prokhorov N."/>
            <person name="Letarova M."/>
            <person name="Manykin A."/>
            <person name="Strotskaya A."/>
            <person name="Letarov A."/>
        </authorList>
    </citation>
    <scope>NUCLEOTIDE SEQUENCE [LARGE SCALE GENOMIC DNA]</scope>
    <source>
        <strain evidence="6">G7C</strain>
    </source>
</reference>
<dbReference type="GeneID" id="11117683"/>
<keyword evidence="3" id="KW-0067">ATP-binding</keyword>
<organism evidence="6 7">
    <name type="scientific">Escherichia phage vB_EcoP_G7C</name>
    <dbReference type="NCBI Taxonomy" id="1054461"/>
    <lineage>
        <taxon>Viruses</taxon>
        <taxon>Duplodnaviria</taxon>
        <taxon>Heunggongvirae</taxon>
        <taxon>Uroviricota</taxon>
        <taxon>Caudoviricetes</taxon>
        <taxon>Schitoviridae</taxon>
        <taxon>Enquatrovirinae</taxon>
        <taxon>Gamaleyavirus</taxon>
        <taxon>Gamaleyavirus G7C</taxon>
    </lineage>
</organism>
<evidence type="ECO:0000256" key="2">
    <source>
        <dbReference type="ARBA" id="ARBA00022741"/>
    </source>
</evidence>
<evidence type="ECO:0000313" key="7">
    <source>
        <dbReference type="Proteomes" id="UP000008899"/>
    </source>
</evidence>
<evidence type="ECO:0000256" key="1">
    <source>
        <dbReference type="ARBA" id="ARBA00022612"/>
    </source>
</evidence>
<dbReference type="RefSeq" id="YP_004782198.1">
    <property type="nucleotide sequence ID" value="NC_015933.1"/>
</dbReference>
<accession>G0XNW8</accession>